<sequence>MPRWRRPWTVTVATGALLGTAAVLLLQAAACVYDLAKYPALVDRAGRATGATAADIGTEKSASNSGDAVTLVVLLVCVLVLLTSAAGLRRASNRARLVSLAASVALLMCCTGTVVANNLVASQNTALEREAVRLQDASYPAWFAAADAAALLIYPLLLVTFVLLLLPVSNRFFRAERLVYLVPVD</sequence>
<proteinExistence type="predicted"/>
<organism evidence="2 3">
    <name type="scientific">Rugosimonospora africana</name>
    <dbReference type="NCBI Taxonomy" id="556532"/>
    <lineage>
        <taxon>Bacteria</taxon>
        <taxon>Bacillati</taxon>
        <taxon>Actinomycetota</taxon>
        <taxon>Actinomycetes</taxon>
        <taxon>Micromonosporales</taxon>
        <taxon>Micromonosporaceae</taxon>
        <taxon>Rugosimonospora</taxon>
    </lineage>
</organism>
<accession>A0A8J3QMK2</accession>
<evidence type="ECO:0000256" key="1">
    <source>
        <dbReference type="SAM" id="Phobius"/>
    </source>
</evidence>
<evidence type="ECO:0000313" key="3">
    <source>
        <dbReference type="Proteomes" id="UP000642748"/>
    </source>
</evidence>
<keyword evidence="1" id="KW-0472">Membrane</keyword>
<feature type="transmembrane region" description="Helical" evidence="1">
    <location>
        <begin position="100"/>
        <end position="121"/>
    </location>
</feature>
<feature type="transmembrane region" description="Helical" evidence="1">
    <location>
        <begin position="68"/>
        <end position="88"/>
    </location>
</feature>
<keyword evidence="3" id="KW-1185">Reference proteome</keyword>
<evidence type="ECO:0000313" key="2">
    <source>
        <dbReference type="EMBL" id="GIH13321.1"/>
    </source>
</evidence>
<comment type="caution">
    <text evidence="2">The sequence shown here is derived from an EMBL/GenBank/DDBJ whole genome shotgun (WGS) entry which is preliminary data.</text>
</comment>
<feature type="transmembrane region" description="Helical" evidence="1">
    <location>
        <begin position="141"/>
        <end position="168"/>
    </location>
</feature>
<keyword evidence="1" id="KW-0812">Transmembrane</keyword>
<dbReference type="AlphaFoldDB" id="A0A8J3QMK2"/>
<protein>
    <submittedName>
        <fullName evidence="2">Uncharacterized protein</fullName>
    </submittedName>
</protein>
<reference evidence="2" key="1">
    <citation type="submission" date="2021-01" db="EMBL/GenBank/DDBJ databases">
        <title>Whole genome shotgun sequence of Rugosimonospora africana NBRC 104875.</title>
        <authorList>
            <person name="Komaki H."/>
            <person name="Tamura T."/>
        </authorList>
    </citation>
    <scope>NUCLEOTIDE SEQUENCE</scope>
    <source>
        <strain evidence="2">NBRC 104875</strain>
    </source>
</reference>
<name>A0A8J3QMK2_9ACTN</name>
<dbReference type="Proteomes" id="UP000642748">
    <property type="component" value="Unassembled WGS sequence"/>
</dbReference>
<keyword evidence="1" id="KW-1133">Transmembrane helix</keyword>
<gene>
    <name evidence="2" type="ORF">Raf01_14930</name>
</gene>
<dbReference type="EMBL" id="BONZ01000013">
    <property type="protein sequence ID" value="GIH13321.1"/>
    <property type="molecule type" value="Genomic_DNA"/>
</dbReference>